<dbReference type="GO" id="GO:0005829">
    <property type="term" value="C:cytosol"/>
    <property type="evidence" value="ECO:0007669"/>
    <property type="project" value="TreeGrafter"/>
</dbReference>
<dbReference type="PANTHER" id="PTHR11409:SF43">
    <property type="entry name" value="ADENOSINE DEAMINASE"/>
    <property type="match status" value="1"/>
</dbReference>
<keyword evidence="9" id="KW-1185">Reference proteome</keyword>
<gene>
    <name evidence="8" type="ORF">OS493_036886</name>
</gene>
<dbReference type="EC" id="3.5.4.4" evidence="3"/>
<evidence type="ECO:0000256" key="4">
    <source>
        <dbReference type="ARBA" id="ARBA00022723"/>
    </source>
</evidence>
<dbReference type="GO" id="GO:0046103">
    <property type="term" value="P:inosine biosynthetic process"/>
    <property type="evidence" value="ECO:0007669"/>
    <property type="project" value="TreeGrafter"/>
</dbReference>
<evidence type="ECO:0000313" key="8">
    <source>
        <dbReference type="EMBL" id="KAJ7351072.1"/>
    </source>
</evidence>
<dbReference type="GO" id="GO:0046872">
    <property type="term" value="F:metal ion binding"/>
    <property type="evidence" value="ECO:0007669"/>
    <property type="project" value="UniProtKB-KW"/>
</dbReference>
<comment type="cofactor">
    <cofactor evidence="1">
        <name>Zn(2+)</name>
        <dbReference type="ChEBI" id="CHEBI:29105"/>
    </cofactor>
</comment>
<dbReference type="Pfam" id="PF00962">
    <property type="entry name" value="A_deaminase"/>
    <property type="match status" value="1"/>
</dbReference>
<dbReference type="InterPro" id="IPR006330">
    <property type="entry name" value="Ado/ade_deaminase"/>
</dbReference>
<dbReference type="OrthoDB" id="272271at2759"/>
<proteinExistence type="inferred from homology"/>
<evidence type="ECO:0000256" key="3">
    <source>
        <dbReference type="ARBA" id="ARBA00012784"/>
    </source>
</evidence>
<evidence type="ECO:0000256" key="5">
    <source>
        <dbReference type="ARBA" id="ARBA00022801"/>
    </source>
</evidence>
<keyword evidence="5" id="KW-0378">Hydrolase</keyword>
<dbReference type="InterPro" id="IPR032466">
    <property type="entry name" value="Metal_Hydrolase"/>
</dbReference>
<dbReference type="PANTHER" id="PTHR11409">
    <property type="entry name" value="ADENOSINE DEAMINASE"/>
    <property type="match status" value="1"/>
</dbReference>
<reference evidence="8" key="1">
    <citation type="submission" date="2023-01" db="EMBL/GenBank/DDBJ databases">
        <title>Genome assembly of the deep-sea coral Lophelia pertusa.</title>
        <authorList>
            <person name="Herrera S."/>
            <person name="Cordes E."/>
        </authorList>
    </citation>
    <scope>NUCLEOTIDE SEQUENCE</scope>
    <source>
        <strain evidence="8">USNM1676648</strain>
        <tissue evidence="8">Polyp</tissue>
    </source>
</reference>
<dbReference type="AlphaFoldDB" id="A0A9W9YL50"/>
<dbReference type="Proteomes" id="UP001163046">
    <property type="component" value="Unassembled WGS sequence"/>
</dbReference>
<name>A0A9W9YL50_9CNID</name>
<evidence type="ECO:0000256" key="6">
    <source>
        <dbReference type="ARBA" id="ARBA00022833"/>
    </source>
</evidence>
<dbReference type="InterPro" id="IPR001365">
    <property type="entry name" value="A_deaminase_dom"/>
</dbReference>
<dbReference type="GO" id="GO:0004000">
    <property type="term" value="F:adenosine deaminase activity"/>
    <property type="evidence" value="ECO:0007669"/>
    <property type="project" value="UniProtKB-ARBA"/>
</dbReference>
<keyword evidence="4" id="KW-0479">Metal-binding</keyword>
<evidence type="ECO:0000313" key="9">
    <source>
        <dbReference type="Proteomes" id="UP001163046"/>
    </source>
</evidence>
<keyword evidence="6" id="KW-0862">Zinc</keyword>
<dbReference type="SUPFAM" id="SSF51556">
    <property type="entry name" value="Metallo-dependent hydrolases"/>
    <property type="match status" value="1"/>
</dbReference>
<dbReference type="EMBL" id="MU827366">
    <property type="protein sequence ID" value="KAJ7351072.1"/>
    <property type="molecule type" value="Genomic_DNA"/>
</dbReference>
<evidence type="ECO:0000256" key="2">
    <source>
        <dbReference type="ARBA" id="ARBA00006676"/>
    </source>
</evidence>
<dbReference type="GO" id="GO:0043103">
    <property type="term" value="P:hypoxanthine salvage"/>
    <property type="evidence" value="ECO:0007669"/>
    <property type="project" value="TreeGrafter"/>
</dbReference>
<evidence type="ECO:0000256" key="1">
    <source>
        <dbReference type="ARBA" id="ARBA00001947"/>
    </source>
</evidence>
<protein>
    <recommendedName>
        <fullName evidence="3">adenosine deaminase</fullName>
        <ecNumber evidence="3">3.5.4.4</ecNumber>
    </recommendedName>
</protein>
<dbReference type="GO" id="GO:0009897">
    <property type="term" value="C:external side of plasma membrane"/>
    <property type="evidence" value="ECO:0007669"/>
    <property type="project" value="TreeGrafter"/>
</dbReference>
<comment type="similarity">
    <text evidence="2">Belongs to the metallo-dependent hydrolases superfamily. Adenosine and AMP deaminases family.</text>
</comment>
<feature type="domain" description="Adenosine deaminase" evidence="7">
    <location>
        <begin position="9"/>
        <end position="186"/>
    </location>
</feature>
<organism evidence="8 9">
    <name type="scientific">Desmophyllum pertusum</name>
    <dbReference type="NCBI Taxonomy" id="174260"/>
    <lineage>
        <taxon>Eukaryota</taxon>
        <taxon>Metazoa</taxon>
        <taxon>Cnidaria</taxon>
        <taxon>Anthozoa</taxon>
        <taxon>Hexacorallia</taxon>
        <taxon>Scleractinia</taxon>
        <taxon>Caryophylliina</taxon>
        <taxon>Caryophylliidae</taxon>
        <taxon>Desmophyllum</taxon>
    </lineage>
</organism>
<dbReference type="GO" id="GO:0060169">
    <property type="term" value="P:negative regulation of adenosine receptor signaling pathway"/>
    <property type="evidence" value="ECO:0007669"/>
    <property type="project" value="TreeGrafter"/>
</dbReference>
<sequence>MALKEPKSKVELHVHLDGALRIQTIIDLAKKKQFQLPSFDEKHLKDFVCVSLDKPSTLSGFLACFQYIYPVIVDDTAAMERIAYEFCEDQASCGVLYFEVRYSPHLLCTSSNPNAAEDKDVSPNKCVSPRDMVQAVNRGLKRGERDFGVTARSILCCMRHMPDWSLEVVSLCQEFAKDGVVEWILQGMKHWARFQP</sequence>
<accession>A0A9W9YL50</accession>
<dbReference type="Gene3D" id="3.20.20.140">
    <property type="entry name" value="Metal-dependent hydrolases"/>
    <property type="match status" value="1"/>
</dbReference>
<evidence type="ECO:0000259" key="7">
    <source>
        <dbReference type="Pfam" id="PF00962"/>
    </source>
</evidence>
<dbReference type="GO" id="GO:0006154">
    <property type="term" value="P:adenosine catabolic process"/>
    <property type="evidence" value="ECO:0007669"/>
    <property type="project" value="TreeGrafter"/>
</dbReference>
<comment type="caution">
    <text evidence="8">The sequence shown here is derived from an EMBL/GenBank/DDBJ whole genome shotgun (WGS) entry which is preliminary data.</text>
</comment>